<dbReference type="GO" id="GO:0035725">
    <property type="term" value="P:sodium ion transmembrane transport"/>
    <property type="evidence" value="ECO:0007669"/>
    <property type="project" value="TreeGrafter"/>
</dbReference>
<dbReference type="Gene3D" id="1.10.287.630">
    <property type="entry name" value="Helix hairpin bin"/>
    <property type="match status" value="1"/>
</dbReference>
<dbReference type="Gene3D" id="1.10.287.70">
    <property type="match status" value="1"/>
</dbReference>
<keyword evidence="4 9" id="KW-1133">Transmembrane helix</keyword>
<keyword evidence="6 9" id="KW-0472">Membrane</keyword>
<dbReference type="EMBL" id="JBGBPQ010000004">
    <property type="protein sequence ID" value="KAL1525103.1"/>
    <property type="molecule type" value="Genomic_DNA"/>
</dbReference>
<evidence type="ECO:0000256" key="4">
    <source>
        <dbReference type="ARBA" id="ARBA00022989"/>
    </source>
</evidence>
<organism evidence="11 12">
    <name type="scientific">Prymnesium parvum</name>
    <name type="common">Toxic golden alga</name>
    <dbReference type="NCBI Taxonomy" id="97485"/>
    <lineage>
        <taxon>Eukaryota</taxon>
        <taxon>Haptista</taxon>
        <taxon>Haptophyta</taxon>
        <taxon>Prymnesiophyceae</taxon>
        <taxon>Prymnesiales</taxon>
        <taxon>Prymnesiaceae</taxon>
        <taxon>Prymnesium</taxon>
    </lineage>
</organism>
<name>A0AB34JVP0_PRYPA</name>
<feature type="region of interest" description="Disordered" evidence="8">
    <location>
        <begin position="134"/>
        <end position="156"/>
    </location>
</feature>
<comment type="subcellular location">
    <subcellularLocation>
        <location evidence="1">Membrane</location>
        <topology evidence="1">Multi-pass membrane protein</topology>
    </subcellularLocation>
</comment>
<keyword evidence="3 9" id="KW-0812">Transmembrane</keyword>
<evidence type="ECO:0000256" key="1">
    <source>
        <dbReference type="ARBA" id="ARBA00004141"/>
    </source>
</evidence>
<proteinExistence type="predicted"/>
<dbReference type="SMART" id="SM00100">
    <property type="entry name" value="cNMP"/>
    <property type="match status" value="1"/>
</dbReference>
<evidence type="ECO:0000256" key="2">
    <source>
        <dbReference type="ARBA" id="ARBA00022448"/>
    </source>
</evidence>
<dbReference type="Gene3D" id="2.60.120.10">
    <property type="entry name" value="Jelly Rolls"/>
    <property type="match status" value="1"/>
</dbReference>
<dbReference type="GO" id="GO:0003254">
    <property type="term" value="P:regulation of membrane depolarization"/>
    <property type="evidence" value="ECO:0007669"/>
    <property type="project" value="TreeGrafter"/>
</dbReference>
<feature type="region of interest" description="Disordered" evidence="8">
    <location>
        <begin position="171"/>
        <end position="198"/>
    </location>
</feature>
<dbReference type="GO" id="GO:0098855">
    <property type="term" value="C:HCN channel complex"/>
    <property type="evidence" value="ECO:0007669"/>
    <property type="project" value="TreeGrafter"/>
</dbReference>
<feature type="coiled-coil region" evidence="7">
    <location>
        <begin position="271"/>
        <end position="298"/>
    </location>
</feature>
<feature type="region of interest" description="Disordered" evidence="8">
    <location>
        <begin position="55"/>
        <end position="82"/>
    </location>
</feature>
<dbReference type="PANTHER" id="PTHR45689">
    <property type="entry name" value="I[[H]] CHANNEL, ISOFORM E"/>
    <property type="match status" value="1"/>
</dbReference>
<dbReference type="AlphaFoldDB" id="A0AB34JVP0"/>
<dbReference type="PROSITE" id="PS50042">
    <property type="entry name" value="CNMP_BINDING_3"/>
    <property type="match status" value="1"/>
</dbReference>
<dbReference type="SUPFAM" id="SSF81324">
    <property type="entry name" value="Voltage-gated potassium channels"/>
    <property type="match status" value="1"/>
</dbReference>
<dbReference type="Pfam" id="PF00520">
    <property type="entry name" value="Ion_trans"/>
    <property type="match status" value="1"/>
</dbReference>
<dbReference type="Pfam" id="PF00027">
    <property type="entry name" value="cNMP_binding"/>
    <property type="match status" value="1"/>
</dbReference>
<dbReference type="InterPro" id="IPR005821">
    <property type="entry name" value="Ion_trans_dom"/>
</dbReference>
<keyword evidence="5" id="KW-0406">Ion transport</keyword>
<feature type="transmembrane region" description="Helical" evidence="9">
    <location>
        <begin position="317"/>
        <end position="336"/>
    </location>
</feature>
<keyword evidence="7" id="KW-0175">Coiled coil</keyword>
<protein>
    <recommendedName>
        <fullName evidence="10">Cyclic nucleotide-binding domain-containing protein</fullName>
    </recommendedName>
</protein>
<dbReference type="GO" id="GO:0005249">
    <property type="term" value="F:voltage-gated potassium channel activity"/>
    <property type="evidence" value="ECO:0007669"/>
    <property type="project" value="TreeGrafter"/>
</dbReference>
<dbReference type="CDD" id="cd00038">
    <property type="entry name" value="CAP_ED"/>
    <property type="match status" value="1"/>
</dbReference>
<reference evidence="11 12" key="1">
    <citation type="journal article" date="2024" name="Science">
        <title>Giant polyketide synthase enzymes in the biosynthesis of giant marine polyether toxins.</title>
        <authorList>
            <person name="Fallon T.R."/>
            <person name="Shende V.V."/>
            <person name="Wierzbicki I.H."/>
            <person name="Pendleton A.L."/>
            <person name="Watervoot N.F."/>
            <person name="Auber R.P."/>
            <person name="Gonzalez D.J."/>
            <person name="Wisecaver J.H."/>
            <person name="Moore B.S."/>
        </authorList>
    </citation>
    <scope>NUCLEOTIDE SEQUENCE [LARGE SCALE GENOMIC DNA]</scope>
    <source>
        <strain evidence="11 12">12B1</strain>
    </source>
</reference>
<evidence type="ECO:0000256" key="5">
    <source>
        <dbReference type="ARBA" id="ARBA00023065"/>
    </source>
</evidence>
<evidence type="ECO:0000256" key="7">
    <source>
        <dbReference type="SAM" id="Coils"/>
    </source>
</evidence>
<accession>A0AB34JVP0</accession>
<keyword evidence="2" id="KW-0813">Transport</keyword>
<evidence type="ECO:0000256" key="6">
    <source>
        <dbReference type="ARBA" id="ARBA00023136"/>
    </source>
</evidence>
<dbReference type="InterPro" id="IPR000595">
    <property type="entry name" value="cNMP-bd_dom"/>
</dbReference>
<dbReference type="InterPro" id="IPR051413">
    <property type="entry name" value="K/Na_HCN_channel"/>
</dbReference>
<evidence type="ECO:0000256" key="9">
    <source>
        <dbReference type="SAM" id="Phobius"/>
    </source>
</evidence>
<feature type="transmembrane region" description="Helical" evidence="9">
    <location>
        <begin position="348"/>
        <end position="368"/>
    </location>
</feature>
<dbReference type="PANTHER" id="PTHR45689:SF5">
    <property type="entry name" value="I[[H]] CHANNEL, ISOFORM E"/>
    <property type="match status" value="1"/>
</dbReference>
<dbReference type="Proteomes" id="UP001515480">
    <property type="component" value="Unassembled WGS sequence"/>
</dbReference>
<dbReference type="InterPro" id="IPR018490">
    <property type="entry name" value="cNMP-bd_dom_sf"/>
</dbReference>
<evidence type="ECO:0000313" key="12">
    <source>
        <dbReference type="Proteomes" id="UP001515480"/>
    </source>
</evidence>
<feature type="domain" description="Cyclic nucleotide-binding" evidence="10">
    <location>
        <begin position="654"/>
        <end position="752"/>
    </location>
</feature>
<gene>
    <name evidence="11" type="ORF">AB1Y20_019975</name>
</gene>
<dbReference type="SUPFAM" id="SSF51206">
    <property type="entry name" value="cAMP-binding domain-like"/>
    <property type="match status" value="1"/>
</dbReference>
<feature type="transmembrane region" description="Helical" evidence="9">
    <location>
        <begin position="389"/>
        <end position="414"/>
    </location>
</feature>
<evidence type="ECO:0000313" key="11">
    <source>
        <dbReference type="EMBL" id="KAL1525103.1"/>
    </source>
</evidence>
<keyword evidence="12" id="KW-1185">Reference proteome</keyword>
<evidence type="ECO:0000256" key="8">
    <source>
        <dbReference type="SAM" id="MobiDB-lite"/>
    </source>
</evidence>
<feature type="transmembrane region" description="Helical" evidence="9">
    <location>
        <begin position="522"/>
        <end position="543"/>
    </location>
</feature>
<dbReference type="InterPro" id="IPR014710">
    <property type="entry name" value="RmlC-like_jellyroll"/>
</dbReference>
<evidence type="ECO:0000259" key="10">
    <source>
        <dbReference type="PROSITE" id="PS50042"/>
    </source>
</evidence>
<comment type="caution">
    <text evidence="11">The sequence shown here is derived from an EMBL/GenBank/DDBJ whole genome shotgun (WGS) entry which is preliminary data.</text>
</comment>
<evidence type="ECO:0000256" key="3">
    <source>
        <dbReference type="ARBA" id="ARBA00022692"/>
    </source>
</evidence>
<feature type="transmembrane region" description="Helical" evidence="9">
    <location>
        <begin position="452"/>
        <end position="477"/>
    </location>
</feature>
<feature type="transmembrane region" description="Helical" evidence="9">
    <location>
        <begin position="555"/>
        <end position="580"/>
    </location>
</feature>
<feature type="compositionally biased region" description="Polar residues" evidence="8">
    <location>
        <begin position="175"/>
        <end position="192"/>
    </location>
</feature>
<sequence>MGVEVEKSLDDLYERVAGFEEFGERLDSLEAQGEQIHDMLVEVLSCLNREHYSSGSRNSTARLSTGGFVPTEHNKRSSTRTSLGAVLSAHRRGSYMDALVTCDPRAAACAAQLPSLCEGSEREGGQGGASFKCTPPQNVENPAEGEVVPIDPKDTGDPDASMLLVDASKPIGSPPNGSSPTRNLVPRNNSVARKSKRGSLIARVRSRWRNAKTQVVEEWRKEHPNAQKPMAAALTRIVKEAKLKDEETKRAGETREDRLKDFLTQDKDVERLLIRIRKEDLEREKREQKQKVWEKEQQLSAKFIVLPDSKVKRYWELYVLFMVVASLLLVPMDIAFQLSVDTSSGGTGLYFFMFFVFSDCTFIADLVLSFRTAVTREEHELVKRPALIAFYYLHGWFFSDFIVSIPFDAIFHIAKVNHLWYLHLLKLLRMFRVFKLIRILKKVRQRIEASDAVLDLVLGVSFLLFIFHLLGNVYLVITREEIKDRISNFTSDDEAELVAKALVLKNQWMLPKQYFYVANGKVLFYGGTYFFAIWWAMCAMSGAQVSIPQTDAETLFTFLVVFLGFFVNAYVIGSFTTALAQLSAAINKAREKRDFIDQYMRHKRIPAQLRTQIKQFYQFAGSDEDEDWLDQLPLTLRLQFDLCINRNLFLKVPFFKNCDISQISVLVPRIQREYAWPGKTVISEGSIPTGLYMIGRGFVKVSVQGQLKELLTHPDFFGEQALTDTEPSKLTVTTITLCQFMLLTREQFEEVLDLYPSMKKALQRYATNKAKQAKNTTSEAEGALNHLMTIKLELQQHGHLLSAQGRRNLNEEIQNLESEKSTALHSSPRERNISIFGGIRRDTGRVAPNAHLSGFPDCDADNPLGVVPGARAGGRLPKCC</sequence>